<evidence type="ECO:0000313" key="14">
    <source>
        <dbReference type="EMBL" id="CCG83732.1"/>
    </source>
</evidence>
<dbReference type="EMBL" id="CAHR02000173">
    <property type="protein sequence ID" value="CCG83732.1"/>
    <property type="molecule type" value="Genomic_DNA"/>
</dbReference>
<feature type="domain" description="PLA2c" evidence="13">
    <location>
        <begin position="29"/>
        <end position="549"/>
    </location>
</feature>
<evidence type="ECO:0000256" key="8">
    <source>
        <dbReference type="ARBA" id="ARBA00023098"/>
    </source>
</evidence>
<comment type="caution">
    <text evidence="14">The sequence shown here is derived from an EMBL/GenBank/DDBJ whole genome shotgun (WGS) entry which is preliminary data.</text>
</comment>
<evidence type="ECO:0000256" key="7">
    <source>
        <dbReference type="ARBA" id="ARBA00022963"/>
    </source>
</evidence>
<keyword evidence="6 10" id="KW-0378">Hydrolase</keyword>
<dbReference type="GO" id="GO:0005829">
    <property type="term" value="C:cytosol"/>
    <property type="evidence" value="ECO:0007669"/>
    <property type="project" value="TreeGrafter"/>
</dbReference>
<dbReference type="InterPro" id="IPR016035">
    <property type="entry name" value="Acyl_Trfase/lysoPLipase"/>
</dbReference>
<dbReference type="STRING" id="1097556.R4XDP0"/>
<evidence type="ECO:0000256" key="6">
    <source>
        <dbReference type="ARBA" id="ARBA00022801"/>
    </source>
</evidence>
<protein>
    <recommendedName>
        <fullName evidence="3 11">Lysophospholipase</fullName>
        <ecNumber evidence="3 11">3.1.1.5</ecNumber>
    </recommendedName>
</protein>
<dbReference type="PANTHER" id="PTHR10728:SF33">
    <property type="entry name" value="LYSOPHOSPHOLIPASE 1-RELATED"/>
    <property type="match status" value="1"/>
</dbReference>
<comment type="subcellular location">
    <subcellularLocation>
        <location evidence="1">Secreted</location>
    </subcellularLocation>
</comment>
<name>R4XDP0_TAPDE</name>
<dbReference type="Pfam" id="PF01735">
    <property type="entry name" value="PLA2_B"/>
    <property type="match status" value="1"/>
</dbReference>
<dbReference type="GO" id="GO:0004623">
    <property type="term" value="F:phospholipase A2 activity"/>
    <property type="evidence" value="ECO:0007669"/>
    <property type="project" value="TreeGrafter"/>
</dbReference>
<keyword evidence="8 10" id="KW-0443">Lipid metabolism</keyword>
<evidence type="ECO:0000256" key="10">
    <source>
        <dbReference type="PROSITE-ProRule" id="PRU00555"/>
    </source>
</evidence>
<reference evidence="14 15" key="1">
    <citation type="journal article" date="2013" name="MBio">
        <title>Genome sequencing of the plant pathogen Taphrina deformans, the causal agent of peach leaf curl.</title>
        <authorList>
            <person name="Cisse O.H."/>
            <person name="Almeida J.M.G.C.F."/>
            <person name="Fonseca A."/>
            <person name="Kumar A.A."/>
            <person name="Salojaervi J."/>
            <person name="Overmyer K."/>
            <person name="Hauser P.M."/>
            <person name="Pagni M."/>
        </authorList>
    </citation>
    <scope>NUCLEOTIDE SEQUENCE [LARGE SCALE GENOMIC DNA]</scope>
    <source>
        <strain evidence="15">PYCC 5710 / ATCC 11124 / CBS 356.35 / IMI 108563 / JCM 9778 / NBRC 8474</strain>
    </source>
</reference>
<organism evidence="14 15">
    <name type="scientific">Taphrina deformans (strain PYCC 5710 / ATCC 11124 / CBS 356.35 / IMI 108563 / JCM 9778 / NBRC 8474)</name>
    <name type="common">Peach leaf curl fungus</name>
    <name type="synonym">Lalaria deformans</name>
    <dbReference type="NCBI Taxonomy" id="1097556"/>
    <lineage>
        <taxon>Eukaryota</taxon>
        <taxon>Fungi</taxon>
        <taxon>Dikarya</taxon>
        <taxon>Ascomycota</taxon>
        <taxon>Taphrinomycotina</taxon>
        <taxon>Taphrinomycetes</taxon>
        <taxon>Taphrinales</taxon>
        <taxon>Taphrinaceae</taxon>
        <taxon>Taphrina</taxon>
    </lineage>
</organism>
<dbReference type="PROSITE" id="PS51210">
    <property type="entry name" value="PLA2C"/>
    <property type="match status" value="1"/>
</dbReference>
<dbReference type="GO" id="GO:0005783">
    <property type="term" value="C:endoplasmic reticulum"/>
    <property type="evidence" value="ECO:0007669"/>
    <property type="project" value="TreeGrafter"/>
</dbReference>
<dbReference type="GO" id="GO:0005576">
    <property type="term" value="C:extracellular region"/>
    <property type="evidence" value="ECO:0007669"/>
    <property type="project" value="UniProtKB-SubCell"/>
</dbReference>
<keyword evidence="12" id="KW-0472">Membrane</keyword>
<evidence type="ECO:0000259" key="13">
    <source>
        <dbReference type="PROSITE" id="PS51210"/>
    </source>
</evidence>
<dbReference type="AlphaFoldDB" id="R4XDP0"/>
<evidence type="ECO:0000256" key="9">
    <source>
        <dbReference type="ARBA" id="ARBA00023180"/>
    </source>
</evidence>
<keyword evidence="12" id="KW-0812">Transmembrane</keyword>
<keyword evidence="12" id="KW-1133">Transmembrane helix</keyword>
<dbReference type="Proteomes" id="UP000013776">
    <property type="component" value="Unassembled WGS sequence"/>
</dbReference>
<dbReference type="InterPro" id="IPR002642">
    <property type="entry name" value="LysoPLipase_cat_dom"/>
</dbReference>
<keyword evidence="15" id="KW-1185">Reference proteome</keyword>
<keyword evidence="4" id="KW-0964">Secreted</keyword>
<evidence type="ECO:0000256" key="3">
    <source>
        <dbReference type="ARBA" id="ARBA00013274"/>
    </source>
</evidence>
<dbReference type="GO" id="GO:0046475">
    <property type="term" value="P:glycerophospholipid catabolic process"/>
    <property type="evidence" value="ECO:0007669"/>
    <property type="project" value="TreeGrafter"/>
</dbReference>
<dbReference type="VEuPathDB" id="FungiDB:TAPDE_004049"/>
<feature type="signal peptide" evidence="11">
    <location>
        <begin position="1"/>
        <end position="19"/>
    </location>
</feature>
<comment type="similarity">
    <text evidence="2 11">Belongs to the lysophospholipase family.</text>
</comment>
<gene>
    <name evidence="14" type="ORF">TAPDE_004049</name>
</gene>
<evidence type="ECO:0000313" key="15">
    <source>
        <dbReference type="Proteomes" id="UP000013776"/>
    </source>
</evidence>
<accession>R4XDP0</accession>
<feature type="chain" id="PRO_5005145429" description="Lysophospholipase" evidence="11">
    <location>
        <begin position="20"/>
        <end position="620"/>
    </location>
</feature>
<dbReference type="FunFam" id="3.40.1090.10:FF:000010">
    <property type="entry name" value="Lysophospholipase"/>
    <property type="match status" value="1"/>
</dbReference>
<keyword evidence="7 10" id="KW-0442">Lipid degradation</keyword>
<dbReference type="OrthoDB" id="4084751at2759"/>
<evidence type="ECO:0000256" key="11">
    <source>
        <dbReference type="RuleBase" id="RU362103"/>
    </source>
</evidence>
<dbReference type="SMART" id="SM00022">
    <property type="entry name" value="PLAc"/>
    <property type="match status" value="1"/>
</dbReference>
<dbReference type="Gene3D" id="3.40.1090.10">
    <property type="entry name" value="Cytosolic phospholipase A2 catalytic domain"/>
    <property type="match status" value="1"/>
</dbReference>
<comment type="catalytic activity">
    <reaction evidence="11">
        <text>a 1-acyl-sn-glycero-3-phosphocholine + H2O = sn-glycerol 3-phosphocholine + a fatty acid + H(+)</text>
        <dbReference type="Rhea" id="RHEA:15177"/>
        <dbReference type="ChEBI" id="CHEBI:15377"/>
        <dbReference type="ChEBI" id="CHEBI:15378"/>
        <dbReference type="ChEBI" id="CHEBI:16870"/>
        <dbReference type="ChEBI" id="CHEBI:28868"/>
        <dbReference type="ChEBI" id="CHEBI:58168"/>
        <dbReference type="EC" id="3.1.1.5"/>
    </reaction>
</comment>
<proteinExistence type="inferred from homology"/>
<keyword evidence="9" id="KW-0325">Glycoprotein</keyword>
<dbReference type="PANTHER" id="PTHR10728">
    <property type="entry name" value="CYTOSOLIC PHOSPHOLIPASE A2"/>
    <property type="match status" value="1"/>
</dbReference>
<evidence type="ECO:0000256" key="12">
    <source>
        <dbReference type="SAM" id="Phobius"/>
    </source>
</evidence>
<dbReference type="SUPFAM" id="SSF52151">
    <property type="entry name" value="FabD/lysophospholipase-like"/>
    <property type="match status" value="1"/>
</dbReference>
<dbReference type="GO" id="GO:0004622">
    <property type="term" value="F:phosphatidylcholine lysophospholipase activity"/>
    <property type="evidence" value="ECO:0007669"/>
    <property type="project" value="UniProtKB-EC"/>
</dbReference>
<keyword evidence="5 11" id="KW-0732">Signal</keyword>
<feature type="transmembrane region" description="Helical" evidence="12">
    <location>
        <begin position="597"/>
        <end position="619"/>
    </location>
</feature>
<evidence type="ECO:0000256" key="2">
    <source>
        <dbReference type="ARBA" id="ARBA00008780"/>
    </source>
</evidence>
<evidence type="ECO:0000256" key="1">
    <source>
        <dbReference type="ARBA" id="ARBA00004613"/>
    </source>
</evidence>
<evidence type="ECO:0000256" key="4">
    <source>
        <dbReference type="ARBA" id="ARBA00022525"/>
    </source>
</evidence>
<sequence length="620" mass="65068">MVQVTSAVLGGLLAAVAQAQTSYVPVNVTCPSTLIREANTISPDELTYLTSRAPQVQAALRTFLNSANITGLNVSSLFANQTTIPRAAFAASGGGLRAMTVGGSIFNALDSRSQVGTLGGILQGCQYMAGLSGGSWLIGSSAVNNFATIPQLVASHWDIDNVFSAPQGGIINTVEYYTDIVEQVQDKSDDFFTSITDYWGRVISYHLLNNTNGDPSTQWSDIANTTSFVNHSMPFPLVVADGRAPGMAIATDNATVYEFNPFEFGSWDEQVYSFTPTRYLGSNLNNGQPVDGSTCVTGYDNAGFTMGTSSSLFNGALTSISGTSSGILTSILTRVLTSIDRNDDDIAFYPNPFRGLPNVAQNISNSGNLTLTDGWPLIQPERQVDVIFAVDASADTSYNWPNGSSLVQTYQRVTGAGGVQRSNKSISFPHIPDTQTFVNQGLNLRPTFFGCNGTNGTLAGTPPPLIIYIPNAPYSFYSNFTTYEGEYSNADINGILNNGLNIITGGNSTAYTTCIACAMIQRGLERGNLTQPAACAQCFSEFCWDGTRNSTAPSNAKLAPALMGSQVIAGAGAGSTATMSAATASGTSGTKSAANRVSGAISITGTVVLALGTMIGASFM</sequence>
<dbReference type="eggNOG" id="KOG1325">
    <property type="taxonomic scope" value="Eukaryota"/>
</dbReference>
<evidence type="ECO:0000256" key="5">
    <source>
        <dbReference type="ARBA" id="ARBA00022729"/>
    </source>
</evidence>
<dbReference type="EC" id="3.1.1.5" evidence="3 11"/>